<dbReference type="PIRSF" id="PIRSF001535">
    <property type="entry name" value="ProRS_1"/>
    <property type="match status" value="1"/>
</dbReference>
<dbReference type="Pfam" id="PF00587">
    <property type="entry name" value="tRNA-synt_2b"/>
    <property type="match status" value="1"/>
</dbReference>
<comment type="subunit">
    <text evidence="2 10">Homodimer.</text>
</comment>
<dbReference type="Pfam" id="PF04073">
    <property type="entry name" value="tRNA_edit"/>
    <property type="match status" value="1"/>
</dbReference>
<dbReference type="PANTHER" id="PTHR42753:SF2">
    <property type="entry name" value="PROLINE--TRNA LIGASE"/>
    <property type="match status" value="1"/>
</dbReference>
<evidence type="ECO:0000256" key="7">
    <source>
        <dbReference type="ARBA" id="ARBA00022917"/>
    </source>
</evidence>
<comment type="catalytic activity">
    <reaction evidence="9 10">
        <text>tRNA(Pro) + L-proline + ATP = L-prolyl-tRNA(Pro) + AMP + diphosphate</text>
        <dbReference type="Rhea" id="RHEA:14305"/>
        <dbReference type="Rhea" id="RHEA-COMP:9700"/>
        <dbReference type="Rhea" id="RHEA-COMP:9702"/>
        <dbReference type="ChEBI" id="CHEBI:30616"/>
        <dbReference type="ChEBI" id="CHEBI:33019"/>
        <dbReference type="ChEBI" id="CHEBI:60039"/>
        <dbReference type="ChEBI" id="CHEBI:78442"/>
        <dbReference type="ChEBI" id="CHEBI:78532"/>
        <dbReference type="ChEBI" id="CHEBI:456215"/>
        <dbReference type="EC" id="6.1.1.15"/>
    </reaction>
</comment>
<evidence type="ECO:0000256" key="3">
    <source>
        <dbReference type="ARBA" id="ARBA00022490"/>
    </source>
</evidence>
<dbReference type="InterPro" id="IPR004500">
    <property type="entry name" value="Pro-tRNA-synth_IIa_bac-type"/>
</dbReference>
<name>A0ABS9D5N8_9ALTE</name>
<evidence type="ECO:0000256" key="9">
    <source>
        <dbReference type="ARBA" id="ARBA00047671"/>
    </source>
</evidence>
<evidence type="ECO:0000256" key="2">
    <source>
        <dbReference type="ARBA" id="ARBA00011738"/>
    </source>
</evidence>
<dbReference type="EMBL" id="JAKGAS010000004">
    <property type="protein sequence ID" value="MCF2948241.1"/>
    <property type="molecule type" value="Genomic_DNA"/>
</dbReference>
<dbReference type="PROSITE" id="PS50862">
    <property type="entry name" value="AA_TRNA_LIGASE_II"/>
    <property type="match status" value="1"/>
</dbReference>
<proteinExistence type="inferred from homology"/>
<sequence>MRTSQYLLSTQKETPADAEVISHQLMLRAGMVRKLASGLYTWLPTGLRVLNKVANIVRDEMNKAGSIEILMPVVQPADLWEESGRWEEYGPELLRIKDRHSRDFVLGPTHEEVVTALVKNEVSSYKQLPLNVYQVQTKFRDEVRPRFGIMRGREFTMKDAYSFHMDQSSLEDTYQNMFQAYCNIFERMGLDYRPVIADTGSIGGSASHEFHVLAESGEDDIAFSNESDYAANTEMATALAPTGECPVGSQSIEKVATPDQNSIEEVSSYLKVSSEQTVKTLIVLAEADEAGKQGLIALVVRGDHQVNQVKAEKLAGVASPLTMATEQQIQDELNCTIGSIGPIGLNIPIVVDAFAAQIADFICGANETGFHFTGCNWAKDATEFEVADIRTVVAGDQSPDGKGTLEIKRGIEVGHIFQLGDKYSQAMNCGVLDENGKHKTLTMGCYGIGVSRIVAAAIEQNHDKYGIIWPEAIAPFKVALIPMNMHKSHRIQEVAESFYSQLTVAGIDVLFDDRKERPGVMFNDMELIGIPHTIVIGERNLDDNKVEYKNRRTGEKTLIEIDQLFNFISKL</sequence>
<comment type="function">
    <text evidence="10">Catalyzes the attachment of proline to tRNA(Pro) in a two-step reaction: proline is first activated by ATP to form Pro-AMP and then transferred to the acceptor end of tRNA(Pro). As ProRS can inadvertently accommodate and process non-cognate amino acids such as alanine and cysteine, to avoid such errors it has two additional distinct editing activities against alanine. One activity is designated as 'pretransfer' editing and involves the tRNA(Pro)-independent hydrolysis of activated Ala-AMP. The other activity is designated 'posttransfer' editing and involves deacylation of mischarged Ala-tRNA(Pro). The misacylated Cys-tRNA(Pro) is not edited by ProRS.</text>
</comment>
<feature type="domain" description="Aminoacyl-transfer RNA synthetases class-II family profile" evidence="11">
    <location>
        <begin position="38"/>
        <end position="470"/>
    </location>
</feature>
<dbReference type="InterPro" id="IPR004154">
    <property type="entry name" value="Anticodon-bd"/>
</dbReference>
<dbReference type="InterPro" id="IPR036621">
    <property type="entry name" value="Anticodon-bd_dom_sf"/>
</dbReference>
<dbReference type="SUPFAM" id="SSF52954">
    <property type="entry name" value="Class II aaRS ABD-related"/>
    <property type="match status" value="1"/>
</dbReference>
<dbReference type="NCBIfam" id="NF006625">
    <property type="entry name" value="PRK09194.1"/>
    <property type="match status" value="1"/>
</dbReference>
<evidence type="ECO:0000259" key="11">
    <source>
        <dbReference type="PROSITE" id="PS50862"/>
    </source>
</evidence>
<evidence type="ECO:0000256" key="4">
    <source>
        <dbReference type="ARBA" id="ARBA00022598"/>
    </source>
</evidence>
<comment type="caution">
    <text evidence="12">The sequence shown here is derived from an EMBL/GenBank/DDBJ whole genome shotgun (WGS) entry which is preliminary data.</text>
</comment>
<dbReference type="InterPro" id="IPR044140">
    <property type="entry name" value="ProRS_anticodon_short"/>
</dbReference>
<keyword evidence="13" id="KW-1185">Reference proteome</keyword>
<evidence type="ECO:0000256" key="5">
    <source>
        <dbReference type="ARBA" id="ARBA00022741"/>
    </source>
</evidence>
<dbReference type="CDD" id="cd04334">
    <property type="entry name" value="ProRS-INS"/>
    <property type="match status" value="1"/>
</dbReference>
<dbReference type="SUPFAM" id="SSF55681">
    <property type="entry name" value="Class II aaRS and biotin synthetases"/>
    <property type="match status" value="1"/>
</dbReference>
<dbReference type="SUPFAM" id="SSF55826">
    <property type="entry name" value="YbaK/ProRS associated domain"/>
    <property type="match status" value="1"/>
</dbReference>
<evidence type="ECO:0000256" key="6">
    <source>
        <dbReference type="ARBA" id="ARBA00022840"/>
    </source>
</evidence>
<evidence type="ECO:0000313" key="13">
    <source>
        <dbReference type="Proteomes" id="UP001521137"/>
    </source>
</evidence>
<dbReference type="NCBIfam" id="TIGR00409">
    <property type="entry name" value="proS_fam_II"/>
    <property type="match status" value="1"/>
</dbReference>
<dbReference type="InterPro" id="IPR006195">
    <property type="entry name" value="aa-tRNA-synth_II"/>
</dbReference>
<comment type="subcellular location">
    <subcellularLocation>
        <location evidence="1 10">Cytoplasm</location>
    </subcellularLocation>
</comment>
<evidence type="ECO:0000256" key="10">
    <source>
        <dbReference type="HAMAP-Rule" id="MF_01569"/>
    </source>
</evidence>
<evidence type="ECO:0000313" key="12">
    <source>
        <dbReference type="EMBL" id="MCF2948241.1"/>
    </source>
</evidence>
<keyword evidence="3 10" id="KW-0963">Cytoplasm</keyword>
<dbReference type="GO" id="GO:0004827">
    <property type="term" value="F:proline-tRNA ligase activity"/>
    <property type="evidence" value="ECO:0007669"/>
    <property type="project" value="UniProtKB-EC"/>
</dbReference>
<dbReference type="Gene3D" id="3.40.50.800">
    <property type="entry name" value="Anticodon-binding domain"/>
    <property type="match status" value="1"/>
</dbReference>
<keyword evidence="7 10" id="KW-0648">Protein biosynthesis</keyword>
<dbReference type="PANTHER" id="PTHR42753">
    <property type="entry name" value="MITOCHONDRIAL RIBOSOME PROTEIN L39/PROLYL-TRNA LIGASE FAMILY MEMBER"/>
    <property type="match status" value="1"/>
</dbReference>
<evidence type="ECO:0000256" key="8">
    <source>
        <dbReference type="ARBA" id="ARBA00023146"/>
    </source>
</evidence>
<comment type="similarity">
    <text evidence="10">Belongs to the class-II aminoacyl-tRNA synthetase family. ProS type 1 subfamily.</text>
</comment>
<evidence type="ECO:0000256" key="1">
    <source>
        <dbReference type="ARBA" id="ARBA00004496"/>
    </source>
</evidence>
<dbReference type="Proteomes" id="UP001521137">
    <property type="component" value="Unassembled WGS sequence"/>
</dbReference>
<keyword evidence="4 10" id="KW-0436">Ligase</keyword>
<keyword evidence="5 10" id="KW-0547">Nucleotide-binding</keyword>
<dbReference type="InterPro" id="IPR002314">
    <property type="entry name" value="aa-tRNA-synt_IIb"/>
</dbReference>
<accession>A0ABS9D5N8</accession>
<keyword evidence="8 10" id="KW-0030">Aminoacyl-tRNA synthetase</keyword>
<gene>
    <name evidence="10" type="primary">proS</name>
    <name evidence="12" type="ORF">L0668_09000</name>
</gene>
<dbReference type="InterPro" id="IPR033730">
    <property type="entry name" value="ProRS_core_prok"/>
</dbReference>
<dbReference type="InterPro" id="IPR002316">
    <property type="entry name" value="Pro-tRNA-ligase_IIa"/>
</dbReference>
<dbReference type="EC" id="6.1.1.15" evidence="10"/>
<protein>
    <recommendedName>
        <fullName evidence="10">Proline--tRNA ligase</fullName>
        <ecNumber evidence="10">6.1.1.15</ecNumber>
    </recommendedName>
    <alternativeName>
        <fullName evidence="10">Prolyl-tRNA synthetase</fullName>
        <shortName evidence="10">ProRS</shortName>
    </alternativeName>
</protein>
<dbReference type="Gene3D" id="3.30.930.10">
    <property type="entry name" value="Bira Bifunctional Protein, Domain 2"/>
    <property type="match status" value="2"/>
</dbReference>
<dbReference type="Pfam" id="PF03129">
    <property type="entry name" value="HGTP_anticodon"/>
    <property type="match status" value="1"/>
</dbReference>
<dbReference type="InterPro" id="IPR045864">
    <property type="entry name" value="aa-tRNA-synth_II/BPL/LPL"/>
</dbReference>
<dbReference type="InterPro" id="IPR007214">
    <property type="entry name" value="YbaK/aa-tRNA-synth-assoc-dom"/>
</dbReference>
<dbReference type="InterPro" id="IPR036754">
    <property type="entry name" value="YbaK/aa-tRNA-synt-asso_dom_sf"/>
</dbReference>
<dbReference type="InterPro" id="IPR023717">
    <property type="entry name" value="Pro-tRNA-Synthase_IIa_type1"/>
</dbReference>
<dbReference type="InterPro" id="IPR050062">
    <property type="entry name" value="Pro-tRNA_synthetase"/>
</dbReference>
<dbReference type="RefSeq" id="WP_235311920.1">
    <property type="nucleotide sequence ID" value="NZ_JAKGAS010000004.1"/>
</dbReference>
<dbReference type="HAMAP" id="MF_01569">
    <property type="entry name" value="Pro_tRNA_synth_type1"/>
    <property type="match status" value="1"/>
</dbReference>
<keyword evidence="6 10" id="KW-0067">ATP-binding</keyword>
<dbReference type="CDD" id="cd00779">
    <property type="entry name" value="ProRS_core_prok"/>
    <property type="match status" value="1"/>
</dbReference>
<reference evidence="12 13" key="1">
    <citation type="submission" date="2022-01" db="EMBL/GenBank/DDBJ databases">
        <title>Paraglaciecola sp. G1-23.</title>
        <authorList>
            <person name="Jin M.S."/>
            <person name="Han D.M."/>
            <person name="Kim H.M."/>
            <person name="Jeon C.O."/>
        </authorList>
    </citation>
    <scope>NUCLEOTIDE SEQUENCE [LARGE SCALE GENOMIC DNA]</scope>
    <source>
        <strain evidence="12 13">G1-23</strain>
    </source>
</reference>
<comment type="domain">
    <text evidence="10">Consists of three domains: the N-terminal catalytic domain, the editing domain and the C-terminal anticodon-binding domain.</text>
</comment>
<dbReference type="CDD" id="cd00861">
    <property type="entry name" value="ProRS_anticodon_short"/>
    <property type="match status" value="1"/>
</dbReference>
<dbReference type="PRINTS" id="PR01046">
    <property type="entry name" value="TRNASYNTHPRO"/>
</dbReference>
<organism evidence="12 13">
    <name type="scientific">Paraglaciecola algarum</name>
    <dbReference type="NCBI Taxonomy" id="3050085"/>
    <lineage>
        <taxon>Bacteria</taxon>
        <taxon>Pseudomonadati</taxon>
        <taxon>Pseudomonadota</taxon>
        <taxon>Gammaproteobacteria</taxon>
        <taxon>Alteromonadales</taxon>
        <taxon>Alteromonadaceae</taxon>
        <taxon>Paraglaciecola</taxon>
    </lineage>
</organism>